<feature type="chain" id="PRO_5024985872" evidence="1">
    <location>
        <begin position="29"/>
        <end position="529"/>
    </location>
</feature>
<dbReference type="RefSeq" id="WP_153239713.1">
    <property type="nucleotide sequence ID" value="NZ_CP036422.1"/>
</dbReference>
<dbReference type="OrthoDB" id="7000272at2"/>
<organism evidence="2 3">
    <name type="scientific">Halioglobus maricola</name>
    <dbReference type="NCBI Taxonomy" id="2601894"/>
    <lineage>
        <taxon>Bacteria</taxon>
        <taxon>Pseudomonadati</taxon>
        <taxon>Pseudomonadota</taxon>
        <taxon>Gammaproteobacteria</taxon>
        <taxon>Cellvibrionales</taxon>
        <taxon>Halieaceae</taxon>
        <taxon>Halioglobus</taxon>
    </lineage>
</organism>
<dbReference type="EMBL" id="CP036422">
    <property type="protein sequence ID" value="QFU76571.1"/>
    <property type="molecule type" value="Genomic_DNA"/>
</dbReference>
<dbReference type="AlphaFoldDB" id="A0A5P9NL67"/>
<protein>
    <submittedName>
        <fullName evidence="2">DUF1302 family protein</fullName>
    </submittedName>
</protein>
<dbReference type="Pfam" id="PF06980">
    <property type="entry name" value="DUF1302"/>
    <property type="match status" value="1"/>
</dbReference>
<keyword evidence="1" id="KW-0732">Signal</keyword>
<dbReference type="Proteomes" id="UP000326287">
    <property type="component" value="Chromosome"/>
</dbReference>
<evidence type="ECO:0000256" key="1">
    <source>
        <dbReference type="SAM" id="SignalP"/>
    </source>
</evidence>
<keyword evidence="3" id="KW-1185">Reference proteome</keyword>
<reference evidence="2 3" key="1">
    <citation type="submission" date="2019-02" db="EMBL/GenBank/DDBJ databases">
        <authorList>
            <person name="Li S.-H."/>
        </authorList>
    </citation>
    <scope>NUCLEOTIDE SEQUENCE [LARGE SCALE GENOMIC DNA]</scope>
    <source>
        <strain evidence="2 3">IMCC14385</strain>
    </source>
</reference>
<feature type="signal peptide" evidence="1">
    <location>
        <begin position="1"/>
        <end position="28"/>
    </location>
</feature>
<proteinExistence type="predicted"/>
<evidence type="ECO:0000313" key="2">
    <source>
        <dbReference type="EMBL" id="QFU76571.1"/>
    </source>
</evidence>
<accession>A0A5P9NL67</accession>
<gene>
    <name evidence="2" type="ORF">EY643_13395</name>
</gene>
<evidence type="ECO:0000313" key="3">
    <source>
        <dbReference type="Proteomes" id="UP000326287"/>
    </source>
</evidence>
<name>A0A5P9NL67_9GAMM</name>
<dbReference type="KEGG" id="halc:EY643_13395"/>
<dbReference type="InterPro" id="IPR010727">
    <property type="entry name" value="DUF1302"/>
</dbReference>
<sequence length="529" mass="58419">MSRVKTRGQSRWVLGAGLALGLSPQAQALSFDFGDSGEWTLDWDTIVSYSAMWRVEKQDRDKFAFRDTGDLLGDLTRYTLMANSTDGNYNFGREMVQNRISVVTEVDINRDDFGVFARARAYYDEAYDGRTSHRQQDYLSYNSADIYGGDAAFQEFPGGTVDEHRDRLEMLDYFIYSGGELGERLYQLRLGSQVINWGEATFYQGINGLQNRADAIAATTPGVEVKEILLPTGALYGQVDLTDALSFEAYYQYEWKETELNGVGSYLSDRDFLGPGASSFLVALSPELFLVAPLEEIADASDSGQWGAALHWFTDGGTDIGFYYVNAHNKAPAYQLHYEGLIPSSYSVLYFEDIEGIAASFTTVVGGANVQGEVSWKEGMPVVLANGDPVAGDVWAVQVGGSTVLEPTALWDDFNLTFEFAGTGIDSHSNRELRYDDAALAVALRAELAYLNVMPGVDLRLIPFLQHTLDGTVLEAQMAEKATTFNLTLKGVYLNNLSAQVGYTAYFDGGDDNLISDRDNVTFNISYSF</sequence>